<evidence type="ECO:0000313" key="3">
    <source>
        <dbReference type="Proteomes" id="UP000178385"/>
    </source>
</evidence>
<feature type="transmembrane region" description="Helical" evidence="1">
    <location>
        <begin position="17"/>
        <end position="35"/>
    </location>
</feature>
<gene>
    <name evidence="2" type="ORF">A2840_00800</name>
</gene>
<feature type="transmembrane region" description="Helical" evidence="1">
    <location>
        <begin position="195"/>
        <end position="215"/>
    </location>
</feature>
<proteinExistence type="predicted"/>
<evidence type="ECO:0000313" key="2">
    <source>
        <dbReference type="EMBL" id="OGY46387.1"/>
    </source>
</evidence>
<reference evidence="2 3" key="1">
    <citation type="journal article" date="2016" name="Nat. Commun.">
        <title>Thousands of microbial genomes shed light on interconnected biogeochemical processes in an aquifer system.</title>
        <authorList>
            <person name="Anantharaman K."/>
            <person name="Brown C.T."/>
            <person name="Hug L.A."/>
            <person name="Sharon I."/>
            <person name="Castelle C.J."/>
            <person name="Probst A.J."/>
            <person name="Thomas B.C."/>
            <person name="Singh A."/>
            <person name="Wilkins M.J."/>
            <person name="Karaoz U."/>
            <person name="Brodie E.L."/>
            <person name="Williams K.H."/>
            <person name="Hubbard S.S."/>
            <person name="Banfield J.F."/>
        </authorList>
    </citation>
    <scope>NUCLEOTIDE SEQUENCE [LARGE SCALE GENOMIC DNA]</scope>
</reference>
<keyword evidence="1" id="KW-0812">Transmembrane</keyword>
<dbReference type="AlphaFoldDB" id="A0A1G1Y484"/>
<accession>A0A1G1Y484</accession>
<dbReference type="EMBL" id="MHIG01000033">
    <property type="protein sequence ID" value="OGY46387.1"/>
    <property type="molecule type" value="Genomic_DNA"/>
</dbReference>
<feature type="transmembrane region" description="Helical" evidence="1">
    <location>
        <begin position="71"/>
        <end position="96"/>
    </location>
</feature>
<keyword evidence="1" id="KW-1133">Transmembrane helix</keyword>
<sequence length="247" mass="27481">MAYLSALVRLVFVDIRLLYIIASLIVSGVIYLVVSTKHSADIAELSALLYLYLPLSLFVLEQSWVEPVILMIMYLAAAAAVFKMSTLLPILLGLLFATKQTTWLLVPFLPQLKQYSLKSLSITVGVFVAVVAPFLLWNYGAFVYDVVIDVAGLRYGFSDLSLNSVVQQYFLLPVAAAVTVTALGLLLLKLIRLRLGVRTFFYSATIFMLTFFLLVRGFANYYHFISGMIVLLITLELIAHSDEATDS</sequence>
<keyword evidence="1" id="KW-0472">Membrane</keyword>
<dbReference type="Proteomes" id="UP000178385">
    <property type="component" value="Unassembled WGS sequence"/>
</dbReference>
<organism evidence="2 3">
    <name type="scientific">Candidatus Buchananbacteria bacterium RIFCSPHIGHO2_01_FULL_47_11b</name>
    <dbReference type="NCBI Taxonomy" id="1797537"/>
    <lineage>
        <taxon>Bacteria</taxon>
        <taxon>Candidatus Buchananiibacteriota</taxon>
    </lineage>
</organism>
<protein>
    <recommendedName>
        <fullName evidence="4">DUF2029 domain-containing protein</fullName>
    </recommendedName>
</protein>
<feature type="transmembrane region" description="Helical" evidence="1">
    <location>
        <begin position="117"/>
        <end position="137"/>
    </location>
</feature>
<evidence type="ECO:0008006" key="4">
    <source>
        <dbReference type="Google" id="ProtNLM"/>
    </source>
</evidence>
<feature type="transmembrane region" description="Helical" evidence="1">
    <location>
        <begin position="169"/>
        <end position="188"/>
    </location>
</feature>
<evidence type="ECO:0000256" key="1">
    <source>
        <dbReference type="SAM" id="Phobius"/>
    </source>
</evidence>
<feature type="transmembrane region" description="Helical" evidence="1">
    <location>
        <begin position="47"/>
        <end position="65"/>
    </location>
</feature>
<name>A0A1G1Y484_9BACT</name>
<comment type="caution">
    <text evidence="2">The sequence shown here is derived from an EMBL/GenBank/DDBJ whole genome shotgun (WGS) entry which is preliminary data.</text>
</comment>